<evidence type="ECO:0000313" key="3">
    <source>
        <dbReference type="Proteomes" id="UP000324222"/>
    </source>
</evidence>
<keyword evidence="3" id="KW-1185">Reference proteome</keyword>
<feature type="region of interest" description="Disordered" evidence="1">
    <location>
        <begin position="28"/>
        <end position="64"/>
    </location>
</feature>
<feature type="compositionally biased region" description="Pro residues" evidence="1">
    <location>
        <begin position="51"/>
        <end position="64"/>
    </location>
</feature>
<dbReference type="EMBL" id="VSRR010095240">
    <property type="protein sequence ID" value="MPC93546.1"/>
    <property type="molecule type" value="Genomic_DNA"/>
</dbReference>
<sequence length="64" mass="6397">MAEVTGHVLRGSYAISLMVMSSARYKALNDPPAASPAAAATTSSASATAAAPPPPPPSARPRLH</sequence>
<comment type="caution">
    <text evidence="2">The sequence shown here is derived from an EMBL/GenBank/DDBJ whole genome shotgun (WGS) entry which is preliminary data.</text>
</comment>
<feature type="compositionally biased region" description="Low complexity" evidence="1">
    <location>
        <begin position="31"/>
        <end position="50"/>
    </location>
</feature>
<name>A0A5B7JH58_PORTR</name>
<gene>
    <name evidence="2" type="ORF">E2C01_088679</name>
</gene>
<dbReference type="AlphaFoldDB" id="A0A5B7JH58"/>
<evidence type="ECO:0000313" key="2">
    <source>
        <dbReference type="EMBL" id="MPC93546.1"/>
    </source>
</evidence>
<organism evidence="2 3">
    <name type="scientific">Portunus trituberculatus</name>
    <name type="common">Swimming crab</name>
    <name type="synonym">Neptunus trituberculatus</name>
    <dbReference type="NCBI Taxonomy" id="210409"/>
    <lineage>
        <taxon>Eukaryota</taxon>
        <taxon>Metazoa</taxon>
        <taxon>Ecdysozoa</taxon>
        <taxon>Arthropoda</taxon>
        <taxon>Crustacea</taxon>
        <taxon>Multicrustacea</taxon>
        <taxon>Malacostraca</taxon>
        <taxon>Eumalacostraca</taxon>
        <taxon>Eucarida</taxon>
        <taxon>Decapoda</taxon>
        <taxon>Pleocyemata</taxon>
        <taxon>Brachyura</taxon>
        <taxon>Eubrachyura</taxon>
        <taxon>Portunoidea</taxon>
        <taxon>Portunidae</taxon>
        <taxon>Portuninae</taxon>
        <taxon>Portunus</taxon>
    </lineage>
</organism>
<proteinExistence type="predicted"/>
<accession>A0A5B7JH58</accession>
<reference evidence="2 3" key="1">
    <citation type="submission" date="2019-05" db="EMBL/GenBank/DDBJ databases">
        <title>Another draft genome of Portunus trituberculatus and its Hox gene families provides insights of decapod evolution.</title>
        <authorList>
            <person name="Jeong J.-H."/>
            <person name="Song I."/>
            <person name="Kim S."/>
            <person name="Choi T."/>
            <person name="Kim D."/>
            <person name="Ryu S."/>
            <person name="Kim W."/>
        </authorList>
    </citation>
    <scope>NUCLEOTIDE SEQUENCE [LARGE SCALE GENOMIC DNA]</scope>
    <source>
        <tissue evidence="2">Muscle</tissue>
    </source>
</reference>
<evidence type="ECO:0000256" key="1">
    <source>
        <dbReference type="SAM" id="MobiDB-lite"/>
    </source>
</evidence>
<dbReference type="Proteomes" id="UP000324222">
    <property type="component" value="Unassembled WGS sequence"/>
</dbReference>
<protein>
    <submittedName>
        <fullName evidence="2">Uncharacterized protein</fullName>
    </submittedName>
</protein>